<dbReference type="GO" id="GO:0000812">
    <property type="term" value="C:Swr1 complex"/>
    <property type="evidence" value="ECO:0007669"/>
    <property type="project" value="TreeGrafter"/>
</dbReference>
<feature type="domain" description="DAMP1 SANT/Myb-like" evidence="7">
    <location>
        <begin position="92"/>
        <end position="183"/>
    </location>
</feature>
<reference evidence="8 9" key="1">
    <citation type="submission" date="2024-03" db="EMBL/GenBank/DDBJ databases">
        <title>The Acrasis kona genome and developmental transcriptomes reveal deep origins of eukaryotic multicellular pathways.</title>
        <authorList>
            <person name="Sheikh S."/>
            <person name="Fu C.-J."/>
            <person name="Brown M.W."/>
            <person name="Baldauf S.L."/>
        </authorList>
    </citation>
    <scope>NUCLEOTIDE SEQUENCE [LARGE SCALE GENOMIC DNA]</scope>
    <source>
        <strain evidence="8 9">ATCC MYA-3509</strain>
    </source>
</reference>
<dbReference type="GO" id="GO:0035267">
    <property type="term" value="C:NuA4 histone acetyltransferase complex"/>
    <property type="evidence" value="ECO:0007669"/>
    <property type="project" value="InterPro"/>
</dbReference>
<feature type="compositionally biased region" description="Basic and acidic residues" evidence="6">
    <location>
        <begin position="244"/>
        <end position="258"/>
    </location>
</feature>
<proteinExistence type="predicted"/>
<name>A0AAW2ZAR2_9EUKA</name>
<dbReference type="InterPro" id="IPR027109">
    <property type="entry name" value="Swc4/Dmap1"/>
</dbReference>
<evidence type="ECO:0000259" key="7">
    <source>
        <dbReference type="Pfam" id="PF16282"/>
    </source>
</evidence>
<evidence type="ECO:0000256" key="4">
    <source>
        <dbReference type="ARBA" id="ARBA00023163"/>
    </source>
</evidence>
<keyword evidence="9" id="KW-1185">Reference proteome</keyword>
<evidence type="ECO:0000313" key="9">
    <source>
        <dbReference type="Proteomes" id="UP001431209"/>
    </source>
</evidence>
<dbReference type="Proteomes" id="UP001431209">
    <property type="component" value="Unassembled WGS sequence"/>
</dbReference>
<keyword evidence="3" id="KW-0805">Transcription regulation</keyword>
<comment type="caution">
    <text evidence="8">The sequence shown here is derived from an EMBL/GenBank/DDBJ whole genome shotgun (WGS) entry which is preliminary data.</text>
</comment>
<dbReference type="GO" id="GO:0003714">
    <property type="term" value="F:transcription corepressor activity"/>
    <property type="evidence" value="ECO:0007669"/>
    <property type="project" value="TreeGrafter"/>
</dbReference>
<keyword evidence="4" id="KW-0804">Transcription</keyword>
<evidence type="ECO:0000256" key="6">
    <source>
        <dbReference type="SAM" id="MobiDB-lite"/>
    </source>
</evidence>
<evidence type="ECO:0000256" key="1">
    <source>
        <dbReference type="ARBA" id="ARBA00004123"/>
    </source>
</evidence>
<keyword evidence="8" id="KW-0489">Methyltransferase</keyword>
<dbReference type="PANTHER" id="PTHR12855:SF10">
    <property type="entry name" value="DNA METHYLTRANSFERASE 1-ASSOCIATED PROTEIN 1"/>
    <property type="match status" value="1"/>
</dbReference>
<dbReference type="GO" id="GO:0000122">
    <property type="term" value="P:negative regulation of transcription by RNA polymerase II"/>
    <property type="evidence" value="ECO:0007669"/>
    <property type="project" value="TreeGrafter"/>
</dbReference>
<dbReference type="Pfam" id="PF16282">
    <property type="entry name" value="SANT_DAMP1_like"/>
    <property type="match status" value="1"/>
</dbReference>
<keyword evidence="5" id="KW-0539">Nucleus</keyword>
<feature type="compositionally biased region" description="Basic residues" evidence="6">
    <location>
        <begin position="259"/>
        <end position="270"/>
    </location>
</feature>
<protein>
    <submittedName>
        <fullName evidence="8">DNA methyltransferase 1-associated protein</fullName>
    </submittedName>
</protein>
<accession>A0AAW2ZAR2</accession>
<dbReference type="GO" id="GO:0006281">
    <property type="term" value="P:DNA repair"/>
    <property type="evidence" value="ECO:0007669"/>
    <property type="project" value="InterPro"/>
</dbReference>
<dbReference type="GO" id="GO:0032259">
    <property type="term" value="P:methylation"/>
    <property type="evidence" value="ECO:0007669"/>
    <property type="project" value="UniProtKB-KW"/>
</dbReference>
<dbReference type="Gene3D" id="1.10.10.60">
    <property type="entry name" value="Homeodomain-like"/>
    <property type="match status" value="1"/>
</dbReference>
<feature type="region of interest" description="Disordered" evidence="6">
    <location>
        <begin position="244"/>
        <end position="275"/>
    </location>
</feature>
<dbReference type="GO" id="GO:0008168">
    <property type="term" value="F:methyltransferase activity"/>
    <property type="evidence" value="ECO:0007669"/>
    <property type="project" value="UniProtKB-KW"/>
</dbReference>
<dbReference type="EMBL" id="JAOPGA020001241">
    <property type="protein sequence ID" value="KAL0486545.1"/>
    <property type="molecule type" value="Genomic_DNA"/>
</dbReference>
<evidence type="ECO:0000256" key="5">
    <source>
        <dbReference type="ARBA" id="ARBA00023242"/>
    </source>
</evidence>
<sequence length="440" mass="51266">MYILYPLRHMLVQRLVPLYQHEKTEVSREVLALTGGKAPIMVTPSGLKEKRKIQEKLQKWVWQPFINPARAPDRTPFYHWANKSDELVAEEYAFSVLNKKIKAFTYTDNEWNTIIKEMDEQASFNLDPSDTTWTREETDALMALCKKYDLRFIVIHDQFPRGGKSFTIEQMKKRYYDIARKLVESRIKDREEALKNPILKTVYDFEGEVKRKEQAEYIFNRPKEIEQKEELLREQLRQIEAIKKKRQDEEKKAIADKTPKKKGRKKKAGKTKNNVNKEAAPIVVQHEPDNGDVSVQEVPTLVPTTPLDNSQNPSQEAFVIIEEEKEESSEDEQDSLSAKVIKQLRPGGYARSSLMTPSEYSDKSEIDTMITSIMHQHEIHRAPMPTSKIHESYEILRDRMGVLINLKKKVVKSELTLAKLTRGSQSKKRKRSSKDYGKEE</sequence>
<dbReference type="AlphaFoldDB" id="A0AAW2ZAR2"/>
<evidence type="ECO:0000256" key="3">
    <source>
        <dbReference type="ARBA" id="ARBA00023015"/>
    </source>
</evidence>
<evidence type="ECO:0000256" key="2">
    <source>
        <dbReference type="ARBA" id="ARBA00022853"/>
    </source>
</evidence>
<comment type="subcellular location">
    <subcellularLocation>
        <location evidence="1">Nucleus</location>
    </subcellularLocation>
</comment>
<dbReference type="InterPro" id="IPR032563">
    <property type="entry name" value="DAMP1_SANT-like"/>
</dbReference>
<keyword evidence="2" id="KW-0156">Chromatin regulator</keyword>
<organism evidence="8 9">
    <name type="scientific">Acrasis kona</name>
    <dbReference type="NCBI Taxonomy" id="1008807"/>
    <lineage>
        <taxon>Eukaryota</taxon>
        <taxon>Discoba</taxon>
        <taxon>Heterolobosea</taxon>
        <taxon>Tetramitia</taxon>
        <taxon>Eutetramitia</taxon>
        <taxon>Acrasidae</taxon>
        <taxon>Acrasis</taxon>
    </lineage>
</organism>
<evidence type="ECO:0000313" key="8">
    <source>
        <dbReference type="EMBL" id="KAL0486545.1"/>
    </source>
</evidence>
<keyword evidence="8" id="KW-0808">Transferase</keyword>
<gene>
    <name evidence="8" type="ORF">AKO1_001455</name>
</gene>
<feature type="region of interest" description="Disordered" evidence="6">
    <location>
        <begin position="419"/>
        <end position="440"/>
    </location>
</feature>
<dbReference type="GO" id="GO:0006338">
    <property type="term" value="P:chromatin remodeling"/>
    <property type="evidence" value="ECO:0007669"/>
    <property type="project" value="InterPro"/>
</dbReference>
<dbReference type="PANTHER" id="PTHR12855">
    <property type="entry name" value="DNA METHYLTRANSFERASE 1-ASSOCIATED PROTEIN 1 FAMILY MEMBER"/>
    <property type="match status" value="1"/>
</dbReference>